<dbReference type="InterPro" id="IPR001789">
    <property type="entry name" value="Sig_transdc_resp-reg_receiver"/>
</dbReference>
<name>A0A3E0EUX9_9FLAO</name>
<sequence>MQHDSILITLADDDEDDRLFFIDAFEELKINTVVNTVNNGRELLNYINDPETILPNIIFLDLNMPILNGIESLKEIKQNERFKDIVIAIYSTSSSDQDVEDTFVLGANIYIKKPSNFDSLKKVLSEIVTINWQYHTSGLNKDTFLLRL</sequence>
<comment type="caution">
    <text evidence="3">The sequence shown here is derived from an EMBL/GenBank/DDBJ whole genome shotgun (WGS) entry which is preliminary data.</text>
</comment>
<protein>
    <submittedName>
        <fullName evidence="3">Response regulator receiver domain-containing protein</fullName>
    </submittedName>
</protein>
<dbReference type="InterPro" id="IPR011006">
    <property type="entry name" value="CheY-like_superfamily"/>
</dbReference>
<reference evidence="3 4" key="1">
    <citation type="submission" date="2018-08" db="EMBL/GenBank/DDBJ databases">
        <title>Genomic Encyclopedia of Archaeal and Bacterial Type Strains, Phase II (KMG-II): from individual species to whole genera.</title>
        <authorList>
            <person name="Goeker M."/>
        </authorList>
    </citation>
    <scope>NUCLEOTIDE SEQUENCE [LARGE SCALE GENOMIC DNA]</scope>
    <source>
        <strain evidence="3 4">DSM 100880</strain>
    </source>
</reference>
<evidence type="ECO:0000313" key="3">
    <source>
        <dbReference type="EMBL" id="REH02025.1"/>
    </source>
</evidence>
<keyword evidence="4" id="KW-1185">Reference proteome</keyword>
<dbReference type="PROSITE" id="PS50110">
    <property type="entry name" value="RESPONSE_REGULATORY"/>
    <property type="match status" value="1"/>
</dbReference>
<organism evidence="3 4">
    <name type="scientific">Flavobacterium aquicola</name>
    <dbReference type="NCBI Taxonomy" id="1682742"/>
    <lineage>
        <taxon>Bacteria</taxon>
        <taxon>Pseudomonadati</taxon>
        <taxon>Bacteroidota</taxon>
        <taxon>Flavobacteriia</taxon>
        <taxon>Flavobacteriales</taxon>
        <taxon>Flavobacteriaceae</taxon>
        <taxon>Flavobacterium</taxon>
    </lineage>
</organism>
<feature type="modified residue" description="4-aspartylphosphate" evidence="1">
    <location>
        <position position="61"/>
    </location>
</feature>
<dbReference type="GO" id="GO:0000160">
    <property type="term" value="P:phosphorelay signal transduction system"/>
    <property type="evidence" value="ECO:0007669"/>
    <property type="project" value="InterPro"/>
</dbReference>
<proteinExistence type="predicted"/>
<dbReference type="SMART" id="SM00448">
    <property type="entry name" value="REC"/>
    <property type="match status" value="1"/>
</dbReference>
<evidence type="ECO:0000313" key="4">
    <source>
        <dbReference type="Proteomes" id="UP000257136"/>
    </source>
</evidence>
<dbReference type="Gene3D" id="3.40.50.2300">
    <property type="match status" value="1"/>
</dbReference>
<dbReference type="SUPFAM" id="SSF52172">
    <property type="entry name" value="CheY-like"/>
    <property type="match status" value="1"/>
</dbReference>
<dbReference type="EMBL" id="QUNI01000001">
    <property type="protein sequence ID" value="REH02025.1"/>
    <property type="molecule type" value="Genomic_DNA"/>
</dbReference>
<dbReference type="Pfam" id="PF00072">
    <property type="entry name" value="Response_reg"/>
    <property type="match status" value="1"/>
</dbReference>
<dbReference type="InterPro" id="IPR052893">
    <property type="entry name" value="TCS_response_regulator"/>
</dbReference>
<accession>A0A3E0EUX9</accession>
<keyword evidence="1" id="KW-0597">Phosphoprotein</keyword>
<dbReference type="OrthoDB" id="7631574at2"/>
<dbReference type="Proteomes" id="UP000257136">
    <property type="component" value="Unassembled WGS sequence"/>
</dbReference>
<gene>
    <name evidence="3" type="ORF">C8P67_101513</name>
</gene>
<dbReference type="AlphaFoldDB" id="A0A3E0EUX9"/>
<evidence type="ECO:0000259" key="2">
    <source>
        <dbReference type="PROSITE" id="PS50110"/>
    </source>
</evidence>
<dbReference type="RefSeq" id="WP_115810012.1">
    <property type="nucleotide sequence ID" value="NZ_QUNI01000001.1"/>
</dbReference>
<evidence type="ECO:0000256" key="1">
    <source>
        <dbReference type="PROSITE-ProRule" id="PRU00169"/>
    </source>
</evidence>
<feature type="domain" description="Response regulatory" evidence="2">
    <location>
        <begin position="7"/>
        <end position="128"/>
    </location>
</feature>
<dbReference type="PANTHER" id="PTHR44520">
    <property type="entry name" value="RESPONSE REGULATOR RCP1-RELATED"/>
    <property type="match status" value="1"/>
</dbReference>